<dbReference type="Pfam" id="PF02714">
    <property type="entry name" value="RSN1_7TM"/>
    <property type="match status" value="1"/>
</dbReference>
<evidence type="ECO:0000256" key="8">
    <source>
        <dbReference type="SAM" id="Phobius"/>
    </source>
</evidence>
<feature type="domain" description="CSC1/OSCA1-like cytosolic" evidence="12">
    <location>
        <begin position="189"/>
        <end position="394"/>
    </location>
</feature>
<accession>A0A0C2Y5L1</accession>
<dbReference type="InterPro" id="IPR027815">
    <property type="entry name" value="CSC1/OSCA1-like_cyt"/>
</dbReference>
<evidence type="ECO:0000259" key="12">
    <source>
        <dbReference type="Pfam" id="PF14703"/>
    </source>
</evidence>
<dbReference type="InterPro" id="IPR032880">
    <property type="entry name" value="CSC1/OSCA1-like_N"/>
</dbReference>
<feature type="domain" description="10TM putative phosphate transporter extracellular tail" evidence="10">
    <location>
        <begin position="848"/>
        <end position="921"/>
    </location>
</feature>
<evidence type="ECO:0000256" key="3">
    <source>
        <dbReference type="ARBA" id="ARBA00022448"/>
    </source>
</evidence>
<reference evidence="14" key="2">
    <citation type="submission" date="2015-01" db="EMBL/GenBank/DDBJ databases">
        <title>Evolutionary Origins and Diversification of the Mycorrhizal Mutualists.</title>
        <authorList>
            <consortium name="DOE Joint Genome Institute"/>
            <consortium name="Mycorrhizal Genomics Consortium"/>
            <person name="Kohler A."/>
            <person name="Kuo A."/>
            <person name="Nagy L.G."/>
            <person name="Floudas D."/>
            <person name="Copeland A."/>
            <person name="Barry K.W."/>
            <person name="Cichocki N."/>
            <person name="Veneault-Fourrey C."/>
            <person name="LaButti K."/>
            <person name="Lindquist E.A."/>
            <person name="Lipzen A."/>
            <person name="Lundell T."/>
            <person name="Morin E."/>
            <person name="Murat C."/>
            <person name="Riley R."/>
            <person name="Ohm R."/>
            <person name="Sun H."/>
            <person name="Tunlid A."/>
            <person name="Henrissat B."/>
            <person name="Grigoriev I.V."/>
            <person name="Hibbett D.S."/>
            <person name="Martin F."/>
        </authorList>
    </citation>
    <scope>NUCLEOTIDE SEQUENCE [LARGE SCALE GENOMIC DNA]</scope>
    <source>
        <strain evidence="14">h7</strain>
    </source>
</reference>
<comment type="similarity">
    <text evidence="2">Belongs to the CSC1 (TC 1.A.17) family.</text>
</comment>
<feature type="transmembrane region" description="Helical" evidence="8">
    <location>
        <begin position="407"/>
        <end position="426"/>
    </location>
</feature>
<evidence type="ECO:0000256" key="2">
    <source>
        <dbReference type="ARBA" id="ARBA00007779"/>
    </source>
</evidence>
<evidence type="ECO:0000256" key="5">
    <source>
        <dbReference type="ARBA" id="ARBA00022989"/>
    </source>
</evidence>
<evidence type="ECO:0000259" key="10">
    <source>
        <dbReference type="Pfam" id="PF12621"/>
    </source>
</evidence>
<organism evidence="13 14">
    <name type="scientific">Hebeloma cylindrosporum</name>
    <dbReference type="NCBI Taxonomy" id="76867"/>
    <lineage>
        <taxon>Eukaryota</taxon>
        <taxon>Fungi</taxon>
        <taxon>Dikarya</taxon>
        <taxon>Basidiomycota</taxon>
        <taxon>Agaricomycotina</taxon>
        <taxon>Agaricomycetes</taxon>
        <taxon>Agaricomycetidae</taxon>
        <taxon>Agaricales</taxon>
        <taxon>Agaricineae</taxon>
        <taxon>Hymenogastraceae</taxon>
        <taxon>Hebeloma</taxon>
    </lineage>
</organism>
<feature type="transmembrane region" description="Helical" evidence="8">
    <location>
        <begin position="460"/>
        <end position="480"/>
    </location>
</feature>
<keyword evidence="4 8" id="KW-0812">Transmembrane</keyword>
<keyword evidence="14" id="KW-1185">Reference proteome</keyword>
<evidence type="ECO:0000259" key="9">
    <source>
        <dbReference type="Pfam" id="PF02714"/>
    </source>
</evidence>
<evidence type="ECO:0000256" key="1">
    <source>
        <dbReference type="ARBA" id="ARBA00004141"/>
    </source>
</evidence>
<feature type="transmembrane region" description="Helical" evidence="8">
    <location>
        <begin position="542"/>
        <end position="571"/>
    </location>
</feature>
<gene>
    <name evidence="13" type="ORF">M413DRAFT_66476</name>
</gene>
<dbReference type="InterPro" id="IPR045122">
    <property type="entry name" value="Csc1-like"/>
</dbReference>
<name>A0A0C2Y5L1_HEBCY</name>
<evidence type="ECO:0000256" key="7">
    <source>
        <dbReference type="SAM" id="MobiDB-lite"/>
    </source>
</evidence>
<dbReference type="InterPro" id="IPR022257">
    <property type="entry name" value="PHM7_ext"/>
</dbReference>
<evidence type="ECO:0008006" key="15">
    <source>
        <dbReference type="Google" id="ProtNLM"/>
    </source>
</evidence>
<dbReference type="AlphaFoldDB" id="A0A0C2Y5L1"/>
<feature type="compositionally biased region" description="Acidic residues" evidence="7">
    <location>
        <begin position="853"/>
        <end position="862"/>
    </location>
</feature>
<proteinExistence type="inferred from homology"/>
<sequence>MSGINPKKLNTSTTAFVTALVVNFGLLLVEVGAFIVLKQKLWRIYSPRTVLPPPHKRAPELPRGPWKWIHALLISPPEDIIQKNGLDAYMFLRFIKLLMVIFLVFTFTTFLVIVPANALHIDSEFRGLDRISWSNITEPKDQVRFAAHVIVVYLLTAFVLYLMRREMLHFTHMRHQFLISKSHSELVQARTVLISPVPDELAHEADLRMFASFVPGGIDKVWTYRDTGTLNDLFEKRQEACEKLEVAEAALLKSTTLAWRKRGELFRKTRSRKLTDEEHSNKEKELTIPPASRELLDELVAPNMRPKHKTGFLGLFGRRVDTIDYFKAEISRLNKEIKDNREHLSKGKFLGSVFMRCNLQLGAHVLAQCLSYHEPLKMYNKWMEAHPKDIVWRNLDDGALEMKSRYLISWLATAGLTFVWAFPVGFIGTLSNLSDLCDKVHWLGWICEASSFTRGLIEGVLPPLLLAIMFSLLPFILRGLAWYECIPRYSLISVSVYRRYYIFLLIHGFLIVTLSSGITNAIEGVIKNPTETVQELSSQLPGASVFFLTYMVTQGLAGAGSALVQLVPLMLHFMRKWFQGRTPRQAYDVTFKMPSADFGVILPRLSLLATIAFAYSVLSPLINLLALISYGMFYLAWKFLLMQVFDQPDEKETGGMYFPMAINNLFVGLYIEQICLTCLLFLKVKQAGVTAVIEAVFMMILIILTACAQVLIHNSFDSLSHYLPMSLATKKMTKRYTKAGQQTDDDDGEIDFFSRYRIRSVRRRIKTTRKLIDGRLGQLEAEVDEARRRKDVEQTQGLNARGVRIEDSRAEATAVAARTPNPFSRKVSTDSKKPKSSSEKQRPVLDAAAPALEDSDSDEDDHAFDHPSTYVHQAWIWLPKDPLGLSEVLVNELKAAGVEASDVGAVMDEKGVVEVTRNPPDEDWSGGHDS</sequence>
<dbReference type="OrthoDB" id="1076608at2759"/>
<dbReference type="PANTHER" id="PTHR13018">
    <property type="entry name" value="PROBABLE MEMBRANE PROTEIN DUF221-RELATED"/>
    <property type="match status" value="1"/>
</dbReference>
<dbReference type="Proteomes" id="UP000053424">
    <property type="component" value="Unassembled WGS sequence"/>
</dbReference>
<feature type="domain" description="CSC1/OSCA1-like N-terminal transmembrane" evidence="11">
    <location>
        <begin position="15"/>
        <end position="166"/>
    </location>
</feature>
<keyword evidence="3" id="KW-0813">Transport</keyword>
<reference evidence="13 14" key="1">
    <citation type="submission" date="2014-04" db="EMBL/GenBank/DDBJ databases">
        <authorList>
            <consortium name="DOE Joint Genome Institute"/>
            <person name="Kuo A."/>
            <person name="Gay G."/>
            <person name="Dore J."/>
            <person name="Kohler A."/>
            <person name="Nagy L.G."/>
            <person name="Floudas D."/>
            <person name="Copeland A."/>
            <person name="Barry K.W."/>
            <person name="Cichocki N."/>
            <person name="Veneault-Fourrey C."/>
            <person name="LaButti K."/>
            <person name="Lindquist E.A."/>
            <person name="Lipzen A."/>
            <person name="Lundell T."/>
            <person name="Morin E."/>
            <person name="Murat C."/>
            <person name="Sun H."/>
            <person name="Tunlid A."/>
            <person name="Henrissat B."/>
            <person name="Grigoriev I.V."/>
            <person name="Hibbett D.S."/>
            <person name="Martin F."/>
            <person name="Nordberg H.P."/>
            <person name="Cantor M.N."/>
            <person name="Hua S.X."/>
        </authorList>
    </citation>
    <scope>NUCLEOTIDE SEQUENCE [LARGE SCALE GENOMIC DNA]</scope>
    <source>
        <strain evidence="14">h7</strain>
    </source>
</reference>
<feature type="transmembrane region" description="Helical" evidence="8">
    <location>
        <begin position="612"/>
        <end position="637"/>
    </location>
</feature>
<dbReference type="PANTHER" id="PTHR13018:SF143">
    <property type="entry name" value="CSC1_OSCA1-LIKE 7TM REGION DOMAIN-CONTAINING PROTEIN"/>
    <property type="match status" value="1"/>
</dbReference>
<evidence type="ECO:0000256" key="4">
    <source>
        <dbReference type="ARBA" id="ARBA00022692"/>
    </source>
</evidence>
<evidence type="ECO:0000256" key="6">
    <source>
        <dbReference type="ARBA" id="ARBA00023136"/>
    </source>
</evidence>
<dbReference type="GO" id="GO:0005886">
    <property type="term" value="C:plasma membrane"/>
    <property type="evidence" value="ECO:0007669"/>
    <property type="project" value="TreeGrafter"/>
</dbReference>
<feature type="transmembrane region" description="Helical" evidence="8">
    <location>
        <begin position="15"/>
        <end position="37"/>
    </location>
</feature>
<comment type="subcellular location">
    <subcellularLocation>
        <location evidence="1">Membrane</location>
        <topology evidence="1">Multi-pass membrane protein</topology>
    </subcellularLocation>
</comment>
<dbReference type="Pfam" id="PF13967">
    <property type="entry name" value="RSN1_TM"/>
    <property type="match status" value="1"/>
</dbReference>
<dbReference type="EMBL" id="KN831772">
    <property type="protein sequence ID" value="KIM45098.1"/>
    <property type="molecule type" value="Genomic_DNA"/>
</dbReference>
<feature type="transmembrane region" description="Helical" evidence="8">
    <location>
        <begin position="657"/>
        <end position="682"/>
    </location>
</feature>
<keyword evidence="5 8" id="KW-1133">Transmembrane helix</keyword>
<feature type="transmembrane region" description="Helical" evidence="8">
    <location>
        <begin position="500"/>
        <end position="522"/>
    </location>
</feature>
<dbReference type="InterPro" id="IPR003864">
    <property type="entry name" value="CSC1/OSCA1-like_7TM"/>
</dbReference>
<feature type="transmembrane region" description="Helical" evidence="8">
    <location>
        <begin position="97"/>
        <end position="118"/>
    </location>
</feature>
<feature type="compositionally biased region" description="Basic and acidic residues" evidence="7">
    <location>
        <begin position="827"/>
        <end position="843"/>
    </location>
</feature>
<dbReference type="HOGENOM" id="CLU_002458_2_0_1"/>
<feature type="transmembrane region" description="Helical" evidence="8">
    <location>
        <begin position="145"/>
        <end position="163"/>
    </location>
</feature>
<dbReference type="Pfam" id="PF12621">
    <property type="entry name" value="PHM7_ext"/>
    <property type="match status" value="1"/>
</dbReference>
<feature type="transmembrane region" description="Helical" evidence="8">
    <location>
        <begin position="689"/>
        <end position="712"/>
    </location>
</feature>
<dbReference type="STRING" id="686832.A0A0C2Y5L1"/>
<evidence type="ECO:0000259" key="11">
    <source>
        <dbReference type="Pfam" id="PF13967"/>
    </source>
</evidence>
<evidence type="ECO:0000313" key="13">
    <source>
        <dbReference type="EMBL" id="KIM45098.1"/>
    </source>
</evidence>
<feature type="domain" description="CSC1/OSCA1-like 7TM region" evidence="9">
    <location>
        <begin position="406"/>
        <end position="679"/>
    </location>
</feature>
<keyword evidence="6 8" id="KW-0472">Membrane</keyword>
<feature type="region of interest" description="Disordered" evidence="7">
    <location>
        <begin position="793"/>
        <end position="865"/>
    </location>
</feature>
<dbReference type="GO" id="GO:0005227">
    <property type="term" value="F:calcium-activated cation channel activity"/>
    <property type="evidence" value="ECO:0007669"/>
    <property type="project" value="InterPro"/>
</dbReference>
<evidence type="ECO:0000313" key="14">
    <source>
        <dbReference type="Proteomes" id="UP000053424"/>
    </source>
</evidence>
<dbReference type="Pfam" id="PF14703">
    <property type="entry name" value="PHM7_cyt"/>
    <property type="match status" value="1"/>
</dbReference>
<protein>
    <recommendedName>
        <fullName evidence="15">DUF221-domain-containing protein</fullName>
    </recommendedName>
</protein>